<dbReference type="RefSeq" id="WP_080063280.1">
    <property type="nucleotide sequence ID" value="NZ_MZGX01000004.1"/>
</dbReference>
<name>A0A1V4SNR8_RUMHU</name>
<keyword evidence="2 4" id="KW-0378">Hydrolase</keyword>
<dbReference type="CDD" id="cd01014">
    <property type="entry name" value="nicotinamidase_related"/>
    <property type="match status" value="1"/>
</dbReference>
<comment type="caution">
    <text evidence="4">The sequence shown here is derived from an EMBL/GenBank/DDBJ whole genome shotgun (WGS) entry which is preliminary data.</text>
</comment>
<dbReference type="InterPro" id="IPR000868">
    <property type="entry name" value="Isochorismatase-like_dom"/>
</dbReference>
<dbReference type="InterPro" id="IPR036380">
    <property type="entry name" value="Isochorismatase-like_sf"/>
</dbReference>
<accession>A0A1V4SNR8</accession>
<dbReference type="STRING" id="48256.CLHUN_08130"/>
<organism evidence="4 5">
    <name type="scientific">Ruminiclostridium hungatei</name>
    <name type="common">Clostridium hungatei</name>
    <dbReference type="NCBI Taxonomy" id="48256"/>
    <lineage>
        <taxon>Bacteria</taxon>
        <taxon>Bacillati</taxon>
        <taxon>Bacillota</taxon>
        <taxon>Clostridia</taxon>
        <taxon>Eubacteriales</taxon>
        <taxon>Oscillospiraceae</taxon>
        <taxon>Ruminiclostridium</taxon>
    </lineage>
</organism>
<dbReference type="Proteomes" id="UP000191554">
    <property type="component" value="Unassembled WGS sequence"/>
</dbReference>
<dbReference type="Gene3D" id="3.40.50.850">
    <property type="entry name" value="Isochorismatase-like"/>
    <property type="match status" value="1"/>
</dbReference>
<dbReference type="SUPFAM" id="SSF52499">
    <property type="entry name" value="Isochorismatase-like hydrolases"/>
    <property type="match status" value="1"/>
</dbReference>
<protein>
    <submittedName>
        <fullName evidence="4">Streptothricin hydrolase</fullName>
        <ecNumber evidence="4">3.5.2.19</ecNumber>
    </submittedName>
</protein>
<dbReference type="OrthoDB" id="257098at2"/>
<dbReference type="EMBL" id="MZGX01000004">
    <property type="protein sequence ID" value="OPX45443.1"/>
    <property type="molecule type" value="Genomic_DNA"/>
</dbReference>
<dbReference type="InterPro" id="IPR050272">
    <property type="entry name" value="Isochorismatase-like_hydrls"/>
</dbReference>
<evidence type="ECO:0000259" key="3">
    <source>
        <dbReference type="Pfam" id="PF00857"/>
    </source>
</evidence>
<evidence type="ECO:0000313" key="5">
    <source>
        <dbReference type="Proteomes" id="UP000191554"/>
    </source>
</evidence>
<dbReference type="PANTHER" id="PTHR43540:SF14">
    <property type="entry name" value="ISOCHORISMATASE"/>
    <property type="match status" value="1"/>
</dbReference>
<dbReference type="AlphaFoldDB" id="A0A1V4SNR8"/>
<keyword evidence="5" id="KW-1185">Reference proteome</keyword>
<evidence type="ECO:0000256" key="2">
    <source>
        <dbReference type="ARBA" id="ARBA00022801"/>
    </source>
</evidence>
<dbReference type="GO" id="GO:0016787">
    <property type="term" value="F:hydrolase activity"/>
    <property type="evidence" value="ECO:0007669"/>
    <property type="project" value="UniProtKB-KW"/>
</dbReference>
<dbReference type="Pfam" id="PF00857">
    <property type="entry name" value="Isochorismatase"/>
    <property type="match status" value="1"/>
</dbReference>
<dbReference type="PANTHER" id="PTHR43540">
    <property type="entry name" value="PEROXYUREIDOACRYLATE/UREIDOACRYLATE AMIDOHYDROLASE-RELATED"/>
    <property type="match status" value="1"/>
</dbReference>
<evidence type="ECO:0000313" key="4">
    <source>
        <dbReference type="EMBL" id="OPX45443.1"/>
    </source>
</evidence>
<evidence type="ECO:0000256" key="1">
    <source>
        <dbReference type="ARBA" id="ARBA00006336"/>
    </source>
</evidence>
<reference evidence="4 5" key="1">
    <citation type="submission" date="2017-03" db="EMBL/GenBank/DDBJ databases">
        <title>Genome sequence of Clostridium hungatei DSM 14427.</title>
        <authorList>
            <person name="Poehlein A."/>
            <person name="Daniel R."/>
        </authorList>
    </citation>
    <scope>NUCLEOTIDE SEQUENCE [LARGE SCALE GENOMIC DNA]</scope>
    <source>
        <strain evidence="4 5">DSM 14427</strain>
    </source>
</reference>
<sequence length="174" mass="18983">MNKTALLIIDAQIGLFSPENQKPHNSHAVLKNIKAMQDRARAKKVPVVFVQHTRAGVFDKGSRAWEICPEVAPVSGEPVVKKSEWDSFYGTNLQEVLSGLGTEKLIITGMKTEFCVDTTCRAAYSNGYGLTLVTDAHTTFDSYILSADQIINHHNGILRGIAALKTTGQVLDGL</sequence>
<gene>
    <name evidence="4" type="primary">sttH</name>
    <name evidence="4" type="ORF">CLHUN_08130</name>
</gene>
<dbReference type="EC" id="3.5.2.19" evidence="4"/>
<feature type="domain" description="Isochorismatase-like" evidence="3">
    <location>
        <begin position="4"/>
        <end position="141"/>
    </location>
</feature>
<comment type="similarity">
    <text evidence="1">Belongs to the isochorismatase family.</text>
</comment>
<proteinExistence type="inferred from homology"/>